<dbReference type="Pfam" id="PF00135">
    <property type="entry name" value="COesterase"/>
    <property type="match status" value="1"/>
</dbReference>
<comment type="caution">
    <text evidence="5">The sequence shown here is derived from an EMBL/GenBank/DDBJ whole genome shotgun (WGS) entry which is preliminary data.</text>
</comment>
<protein>
    <recommendedName>
        <fullName evidence="3">Carboxylic ester hydrolase</fullName>
        <ecNumber evidence="3">3.1.1.-</ecNumber>
    </recommendedName>
</protein>
<dbReference type="InterPro" id="IPR002018">
    <property type="entry name" value="CarbesteraseB"/>
</dbReference>
<dbReference type="PROSITE" id="PS00122">
    <property type="entry name" value="CARBOXYLESTERASE_B_1"/>
    <property type="match status" value="1"/>
</dbReference>
<dbReference type="EMBL" id="JACCBJ010000001">
    <property type="protein sequence ID" value="NYD74259.1"/>
    <property type="molecule type" value="Genomic_DNA"/>
</dbReference>
<dbReference type="InterPro" id="IPR019826">
    <property type="entry name" value="Carboxylesterase_B_AS"/>
</dbReference>
<dbReference type="RefSeq" id="WP_179456087.1">
    <property type="nucleotide sequence ID" value="NZ_BAAAPX010000001.1"/>
</dbReference>
<keyword evidence="6" id="KW-1185">Reference proteome</keyword>
<evidence type="ECO:0000256" key="1">
    <source>
        <dbReference type="ARBA" id="ARBA00005964"/>
    </source>
</evidence>
<evidence type="ECO:0000313" key="5">
    <source>
        <dbReference type="EMBL" id="NYD74259.1"/>
    </source>
</evidence>
<dbReference type="InterPro" id="IPR029058">
    <property type="entry name" value="AB_hydrolase_fold"/>
</dbReference>
<proteinExistence type="inferred from homology"/>
<evidence type="ECO:0000256" key="3">
    <source>
        <dbReference type="RuleBase" id="RU361235"/>
    </source>
</evidence>
<dbReference type="EC" id="3.1.1.-" evidence="3"/>
<accession>A0A852SYP2</accession>
<reference evidence="5 6" key="1">
    <citation type="submission" date="2020-07" db="EMBL/GenBank/DDBJ databases">
        <title>Sequencing the genomes of 1000 actinobacteria strains.</title>
        <authorList>
            <person name="Klenk H.-P."/>
        </authorList>
    </citation>
    <scope>NUCLEOTIDE SEQUENCE [LARGE SCALE GENOMIC DNA]</scope>
    <source>
        <strain evidence="5 6">DSM 23871</strain>
    </source>
</reference>
<dbReference type="GO" id="GO:0016787">
    <property type="term" value="F:hydrolase activity"/>
    <property type="evidence" value="ECO:0007669"/>
    <property type="project" value="UniProtKB-KW"/>
</dbReference>
<gene>
    <name evidence="5" type="ORF">BJ963_001778</name>
</gene>
<feature type="domain" description="Carboxylesterase type B" evidence="4">
    <location>
        <begin position="5"/>
        <end position="487"/>
    </location>
</feature>
<evidence type="ECO:0000256" key="2">
    <source>
        <dbReference type="ARBA" id="ARBA00022801"/>
    </source>
</evidence>
<keyword evidence="2 3" id="KW-0378">Hydrolase</keyword>
<dbReference type="SUPFAM" id="SSF53474">
    <property type="entry name" value="alpha/beta-Hydrolases"/>
    <property type="match status" value="1"/>
</dbReference>
<sequence length="509" mass="54413">MNGRPVVVTSAGAVRGRDDGRVSTWRGIRYGEPPTGRLRWRSPIPAAPWSGVADAVAFGPAAPQRPNPAVPLGPPGETRMDEDCLFLSVTRPSAEPPSGGLRPVMFWLQGGAYAMGASSQLLYRGDRLVTGGDVVLVTLNHRLGALGFLDVRSVGVDDAETNVALRDVLLALRWVRENIHAFGGDPDAVTVFGQSAGAGLVTALLASPAATGLFHHAIAQSPPAGSMYGPERAGTVARAFVERLGAGAAGDLRRVPVEAIVDAGAAVYTAIPRDHPGMLAFAPLVGDDLLPEAPIRVLSDGRGNPIPLIVGSTHDEATLFRLMRSPLLPIRRTALRRMLDAMRSEQQRAGVTFPEREQVLSAYGRRRPARGVRVATDIAFRMPALWVAAGHSAVAPTHLYRFDFAPPLLRLTGVGAAHATDLPYVWGEFDALPRDPSFLLGGRGVAERVSERMRGRWTEFAHGRGPGADWPAYESRRRATLVIGADDRVVPDLDEGLRAGWGEQVLTFG</sequence>
<dbReference type="Proteomes" id="UP000589620">
    <property type="component" value="Unassembled WGS sequence"/>
</dbReference>
<dbReference type="InterPro" id="IPR050309">
    <property type="entry name" value="Type-B_Carboxylest/Lipase"/>
</dbReference>
<organism evidence="5 6">
    <name type="scientific">Leifsonia soli</name>
    <dbReference type="NCBI Taxonomy" id="582665"/>
    <lineage>
        <taxon>Bacteria</taxon>
        <taxon>Bacillati</taxon>
        <taxon>Actinomycetota</taxon>
        <taxon>Actinomycetes</taxon>
        <taxon>Micrococcales</taxon>
        <taxon>Microbacteriaceae</taxon>
        <taxon>Leifsonia</taxon>
    </lineage>
</organism>
<dbReference type="AlphaFoldDB" id="A0A852SYP2"/>
<dbReference type="Gene3D" id="3.40.50.1820">
    <property type="entry name" value="alpha/beta hydrolase"/>
    <property type="match status" value="1"/>
</dbReference>
<name>A0A852SYP2_9MICO</name>
<evidence type="ECO:0000259" key="4">
    <source>
        <dbReference type="Pfam" id="PF00135"/>
    </source>
</evidence>
<dbReference type="PANTHER" id="PTHR11559">
    <property type="entry name" value="CARBOXYLESTERASE"/>
    <property type="match status" value="1"/>
</dbReference>
<comment type="similarity">
    <text evidence="1 3">Belongs to the type-B carboxylesterase/lipase family.</text>
</comment>
<evidence type="ECO:0000313" key="6">
    <source>
        <dbReference type="Proteomes" id="UP000589620"/>
    </source>
</evidence>